<keyword evidence="1" id="KW-0812">Transmembrane</keyword>
<evidence type="ECO:0000313" key="3">
    <source>
        <dbReference type="Proteomes" id="UP001549691"/>
    </source>
</evidence>
<comment type="caution">
    <text evidence="2">The sequence shown here is derived from an EMBL/GenBank/DDBJ whole genome shotgun (WGS) entry which is preliminary data.</text>
</comment>
<feature type="transmembrane region" description="Helical" evidence="1">
    <location>
        <begin position="7"/>
        <end position="24"/>
    </location>
</feature>
<dbReference type="RefSeq" id="WP_354600527.1">
    <property type="nucleotide sequence ID" value="NZ_JBEWZI010000006.1"/>
</dbReference>
<evidence type="ECO:0000313" key="2">
    <source>
        <dbReference type="EMBL" id="MET7014071.1"/>
    </source>
</evidence>
<sequence>MPSPAELFASLLFGLIGMAVFGYGKKTANIPHVMIGLCLMGFPYFVSSVWLLYAIGIGLCVAVYWWRD</sequence>
<evidence type="ECO:0008006" key="4">
    <source>
        <dbReference type="Google" id="ProtNLM"/>
    </source>
</evidence>
<dbReference type="EMBL" id="JBEWZI010000006">
    <property type="protein sequence ID" value="MET7014071.1"/>
    <property type="molecule type" value="Genomic_DNA"/>
</dbReference>
<organism evidence="2 3">
    <name type="scientific">Uliginosibacterium flavum</name>
    <dbReference type="NCBI Taxonomy" id="1396831"/>
    <lineage>
        <taxon>Bacteria</taxon>
        <taxon>Pseudomonadati</taxon>
        <taxon>Pseudomonadota</taxon>
        <taxon>Betaproteobacteria</taxon>
        <taxon>Rhodocyclales</taxon>
        <taxon>Zoogloeaceae</taxon>
        <taxon>Uliginosibacterium</taxon>
    </lineage>
</organism>
<protein>
    <recommendedName>
        <fullName evidence="4">Amino acid transport protein</fullName>
    </recommendedName>
</protein>
<proteinExistence type="predicted"/>
<dbReference type="Proteomes" id="UP001549691">
    <property type="component" value="Unassembled WGS sequence"/>
</dbReference>
<evidence type="ECO:0000256" key="1">
    <source>
        <dbReference type="SAM" id="Phobius"/>
    </source>
</evidence>
<name>A0ABV2TJH3_9RHOO</name>
<reference evidence="2 3" key="1">
    <citation type="submission" date="2024-07" db="EMBL/GenBank/DDBJ databases">
        <title>Uliginosibacterium flavum JJ3220;KACC:17644.</title>
        <authorList>
            <person name="Kim M.K."/>
        </authorList>
    </citation>
    <scope>NUCLEOTIDE SEQUENCE [LARGE SCALE GENOMIC DNA]</scope>
    <source>
        <strain evidence="2 3">KACC:17644</strain>
    </source>
</reference>
<gene>
    <name evidence="2" type="ORF">ABXR19_07700</name>
</gene>
<keyword evidence="1" id="KW-1133">Transmembrane helix</keyword>
<keyword evidence="1" id="KW-0472">Membrane</keyword>
<feature type="transmembrane region" description="Helical" evidence="1">
    <location>
        <begin position="44"/>
        <end position="66"/>
    </location>
</feature>
<keyword evidence="3" id="KW-1185">Reference proteome</keyword>
<accession>A0ABV2TJH3</accession>